<evidence type="ECO:0000313" key="2">
    <source>
        <dbReference type="EMBL" id="MBW0574757.1"/>
    </source>
</evidence>
<evidence type="ECO:0000256" key="1">
    <source>
        <dbReference type="SAM" id="MobiDB-lite"/>
    </source>
</evidence>
<feature type="region of interest" description="Disordered" evidence="1">
    <location>
        <begin position="178"/>
        <end position="208"/>
    </location>
</feature>
<name>A0A9Q3K7M4_9BASI</name>
<reference evidence="2" key="1">
    <citation type="submission" date="2021-03" db="EMBL/GenBank/DDBJ databases">
        <title>Draft genome sequence of rust myrtle Austropuccinia psidii MF-1, a brazilian biotype.</title>
        <authorList>
            <person name="Quecine M.C."/>
            <person name="Pachon D.M.R."/>
            <person name="Bonatelli M.L."/>
            <person name="Correr F.H."/>
            <person name="Franceschini L.M."/>
            <person name="Leite T.F."/>
            <person name="Margarido G.R.A."/>
            <person name="Almeida C.A."/>
            <person name="Ferrarezi J.A."/>
            <person name="Labate C.A."/>
        </authorList>
    </citation>
    <scope>NUCLEOTIDE SEQUENCE</scope>
    <source>
        <strain evidence="2">MF-1</strain>
    </source>
</reference>
<accession>A0A9Q3K7M4</accession>
<protein>
    <submittedName>
        <fullName evidence="2">Uncharacterized protein</fullName>
    </submittedName>
</protein>
<gene>
    <name evidence="2" type="ORF">O181_114472</name>
</gene>
<dbReference type="AlphaFoldDB" id="A0A9Q3K7M4"/>
<organism evidence="2 3">
    <name type="scientific">Austropuccinia psidii MF-1</name>
    <dbReference type="NCBI Taxonomy" id="1389203"/>
    <lineage>
        <taxon>Eukaryota</taxon>
        <taxon>Fungi</taxon>
        <taxon>Dikarya</taxon>
        <taxon>Basidiomycota</taxon>
        <taxon>Pucciniomycotina</taxon>
        <taxon>Pucciniomycetes</taxon>
        <taxon>Pucciniales</taxon>
        <taxon>Sphaerophragmiaceae</taxon>
        <taxon>Austropuccinia</taxon>
    </lineage>
</organism>
<feature type="compositionally biased region" description="Basic residues" evidence="1">
    <location>
        <begin position="181"/>
        <end position="190"/>
    </location>
</feature>
<dbReference type="EMBL" id="AVOT02094873">
    <property type="protein sequence ID" value="MBW0574757.1"/>
    <property type="molecule type" value="Genomic_DNA"/>
</dbReference>
<keyword evidence="3" id="KW-1185">Reference proteome</keyword>
<sequence>MEKWIKLDIPNTNHSDQNLTHVTRAKLENELISHQIGRRGGPCLRKLVLWTNLLGSFNSNSSNHQIINSSESFQIKLNHQSTKQKINSNTQIISSTQQAEHDWFERLMDKINDSDTESENSEQPNQDLIENSKTQPHQEFSLFLVQLENLKDHQINTRSNTISSFPKRRRSISNLSEDLNHRHKPSRRQAYHQLHSSPFSLRRAKRRQRRRRLYPVSLCFRYSMHSSSSSSFAPSLFPFTIPSANPSFHPTELANTLSTLLSIKASYRFEPTNLTLNDPINISNKLANVTLTKNIDFGHYEFLISTDKQTGLIYLIGSVESSTIWSKLTPGLKQKSNGKLIIKKIKILSKNKLDQSSEVETFKESPAKDKLNNNQSWKIFGLGGFNI</sequence>
<proteinExistence type="predicted"/>
<comment type="caution">
    <text evidence="2">The sequence shown here is derived from an EMBL/GenBank/DDBJ whole genome shotgun (WGS) entry which is preliminary data.</text>
</comment>
<dbReference type="Proteomes" id="UP000765509">
    <property type="component" value="Unassembled WGS sequence"/>
</dbReference>
<evidence type="ECO:0000313" key="3">
    <source>
        <dbReference type="Proteomes" id="UP000765509"/>
    </source>
</evidence>